<sequence>MATSSNQLEQTPLCTFCKEEKKTEWICSDCDKPLCYECKRYHLWDLERKDHKIIRANIPLDMLDIKVNDKQILKKISCKVHKDHYYTNYCIECKCLVCPECVSILSCHTRHTFKTIDKLHEETLEELDFYENHIKQTLFASVTRNLKSLKNWYNYHEKIFEEEKEKILKHTDDLRKWITEYSDKLVDELTQTFARNANVISQEKYKLEQLLRELKEKIKLINKSKVKDDIEQIRKDISNESTNIKHFDIPLFIPQKTKVFSEGKVTKESIVIIIGSLKFFDRTADVEYKILNSYNLKCFITDQHKLAHRHRQSIAISSDETILISNSWYHLELKPDKRPLINNRTDISNILFLKTNELVFEDDENILIKNKHGEIHTLYTLPNNVIQVLAICLSRAGNIMIFNERDEINSSITSMISSMLMGKTMIKFSVNVISQYGVEVKTITFEEKFLSRYGSEGFKMIENANRNICILSWFESRVTAFSQDGELRWKQDVNRPVDVDCTQLGSIIVLRKSGRLVIFSCDGYFLKEIYLSFPSEHLYSFCRKNDRELVVYSGEKLHIVQFSFVI</sequence>
<dbReference type="PROSITE" id="PS50119">
    <property type="entry name" value="ZF_BBOX"/>
    <property type="match status" value="2"/>
</dbReference>
<keyword evidence="1" id="KW-0479">Metal-binding</keyword>
<protein>
    <recommendedName>
        <fullName evidence="3">B box-type domain-containing protein</fullName>
    </recommendedName>
</protein>
<comment type="caution">
    <text evidence="4">The sequence shown here is derived from an EMBL/GenBank/DDBJ whole genome shotgun (WGS) entry which is preliminary data.</text>
</comment>
<organism evidence="4 5">
    <name type="scientific">Mytilus galloprovincialis</name>
    <name type="common">Mediterranean mussel</name>
    <dbReference type="NCBI Taxonomy" id="29158"/>
    <lineage>
        <taxon>Eukaryota</taxon>
        <taxon>Metazoa</taxon>
        <taxon>Spiralia</taxon>
        <taxon>Lophotrochozoa</taxon>
        <taxon>Mollusca</taxon>
        <taxon>Bivalvia</taxon>
        <taxon>Autobranchia</taxon>
        <taxon>Pteriomorphia</taxon>
        <taxon>Mytilida</taxon>
        <taxon>Mytiloidea</taxon>
        <taxon>Mytilidae</taxon>
        <taxon>Mytilinae</taxon>
        <taxon>Mytilus</taxon>
    </lineage>
</organism>
<evidence type="ECO:0000259" key="3">
    <source>
        <dbReference type="PROSITE" id="PS50119"/>
    </source>
</evidence>
<keyword evidence="5" id="KW-1185">Reference proteome</keyword>
<dbReference type="OrthoDB" id="10480928at2759"/>
<dbReference type="Gene3D" id="2.120.10.30">
    <property type="entry name" value="TolB, C-terminal domain"/>
    <property type="match status" value="1"/>
</dbReference>
<gene>
    <name evidence="4" type="ORF">MGAL_10B020705</name>
</gene>
<feature type="domain" description="B box-type" evidence="3">
    <location>
        <begin position="9"/>
        <end position="56"/>
    </location>
</feature>
<dbReference type="EMBL" id="UYJE01002592">
    <property type="protein sequence ID" value="VDI12170.1"/>
    <property type="molecule type" value="Genomic_DNA"/>
</dbReference>
<dbReference type="PANTHER" id="PTHR25462">
    <property type="entry name" value="BONUS, ISOFORM C-RELATED"/>
    <property type="match status" value="1"/>
</dbReference>
<dbReference type="Gene3D" id="3.30.160.60">
    <property type="entry name" value="Classic Zinc Finger"/>
    <property type="match status" value="1"/>
</dbReference>
<dbReference type="AlphaFoldDB" id="A0A8B6D1F5"/>
<evidence type="ECO:0000313" key="4">
    <source>
        <dbReference type="EMBL" id="VDI12170.1"/>
    </source>
</evidence>
<dbReference type="CDD" id="cd19756">
    <property type="entry name" value="Bbox2"/>
    <property type="match status" value="1"/>
</dbReference>
<keyword evidence="1" id="KW-0862">Zinc</keyword>
<dbReference type="PANTHER" id="PTHR25462:SF296">
    <property type="entry name" value="MEIOTIC P26, ISOFORM F"/>
    <property type="match status" value="1"/>
</dbReference>
<evidence type="ECO:0000256" key="2">
    <source>
        <dbReference type="SAM" id="Coils"/>
    </source>
</evidence>
<dbReference type="Proteomes" id="UP000596742">
    <property type="component" value="Unassembled WGS sequence"/>
</dbReference>
<accession>A0A8B6D1F5</accession>
<proteinExistence type="predicted"/>
<evidence type="ECO:0000256" key="1">
    <source>
        <dbReference type="PROSITE-ProRule" id="PRU00024"/>
    </source>
</evidence>
<keyword evidence="1" id="KW-0863">Zinc-finger</keyword>
<evidence type="ECO:0000313" key="5">
    <source>
        <dbReference type="Proteomes" id="UP000596742"/>
    </source>
</evidence>
<feature type="coiled-coil region" evidence="2">
    <location>
        <begin position="197"/>
        <end position="227"/>
    </location>
</feature>
<keyword evidence="2" id="KW-0175">Coiled coil</keyword>
<dbReference type="InterPro" id="IPR047153">
    <property type="entry name" value="TRIM45/56/19-like"/>
</dbReference>
<name>A0A8B6D1F5_MYTGA</name>
<dbReference type="GO" id="GO:0008270">
    <property type="term" value="F:zinc ion binding"/>
    <property type="evidence" value="ECO:0007669"/>
    <property type="project" value="UniProtKB-KW"/>
</dbReference>
<feature type="domain" description="B box-type" evidence="3">
    <location>
        <begin position="73"/>
        <end position="116"/>
    </location>
</feature>
<reference evidence="4" key="1">
    <citation type="submission" date="2018-11" db="EMBL/GenBank/DDBJ databases">
        <authorList>
            <person name="Alioto T."/>
            <person name="Alioto T."/>
        </authorList>
    </citation>
    <scope>NUCLEOTIDE SEQUENCE</scope>
</reference>
<dbReference type="InterPro" id="IPR000315">
    <property type="entry name" value="Znf_B-box"/>
</dbReference>
<dbReference type="SUPFAM" id="SSF57845">
    <property type="entry name" value="B-box zinc-binding domain"/>
    <property type="match status" value="1"/>
</dbReference>
<dbReference type="InterPro" id="IPR011042">
    <property type="entry name" value="6-blade_b-propeller_TolB-like"/>
</dbReference>